<evidence type="ECO:0000256" key="1">
    <source>
        <dbReference type="SAM" id="MobiDB-lite"/>
    </source>
</evidence>
<protein>
    <submittedName>
        <fullName evidence="2">Uncharacterized protein</fullName>
    </submittedName>
</protein>
<proteinExistence type="predicted"/>
<name>A0A853CKB9_9ACTN</name>
<organism evidence="2 3">
    <name type="scientific">Petropleomorpha daqingensis</name>
    <dbReference type="NCBI Taxonomy" id="2026353"/>
    <lineage>
        <taxon>Bacteria</taxon>
        <taxon>Bacillati</taxon>
        <taxon>Actinomycetota</taxon>
        <taxon>Actinomycetes</taxon>
        <taxon>Geodermatophilales</taxon>
        <taxon>Geodermatophilaceae</taxon>
        <taxon>Petropleomorpha</taxon>
    </lineage>
</organism>
<feature type="region of interest" description="Disordered" evidence="1">
    <location>
        <begin position="1"/>
        <end position="30"/>
    </location>
</feature>
<dbReference type="EMBL" id="JACBZT010000001">
    <property type="protein sequence ID" value="NYJ08210.1"/>
    <property type="molecule type" value="Genomic_DNA"/>
</dbReference>
<accession>A0A853CKB9</accession>
<dbReference type="AlphaFoldDB" id="A0A853CKB9"/>
<feature type="compositionally biased region" description="Polar residues" evidence="1">
    <location>
        <begin position="1"/>
        <end position="10"/>
    </location>
</feature>
<gene>
    <name evidence="2" type="ORF">GGQ55_004488</name>
</gene>
<evidence type="ECO:0000313" key="2">
    <source>
        <dbReference type="EMBL" id="NYJ08210.1"/>
    </source>
</evidence>
<dbReference type="Proteomes" id="UP000541969">
    <property type="component" value="Unassembled WGS sequence"/>
</dbReference>
<evidence type="ECO:0000313" key="3">
    <source>
        <dbReference type="Proteomes" id="UP000541969"/>
    </source>
</evidence>
<keyword evidence="3" id="KW-1185">Reference proteome</keyword>
<sequence length="30" mass="3079">MTATESSTIPRPNGSEVPHVDVLVVGSPTT</sequence>
<reference evidence="2 3" key="1">
    <citation type="submission" date="2020-07" db="EMBL/GenBank/DDBJ databases">
        <title>Sequencing the genomes of 1000 actinobacteria strains.</title>
        <authorList>
            <person name="Klenk H.-P."/>
        </authorList>
    </citation>
    <scope>NUCLEOTIDE SEQUENCE [LARGE SCALE GENOMIC DNA]</scope>
    <source>
        <strain evidence="2 3">DSM 104001</strain>
    </source>
</reference>
<comment type="caution">
    <text evidence="2">The sequence shown here is derived from an EMBL/GenBank/DDBJ whole genome shotgun (WGS) entry which is preliminary data.</text>
</comment>